<dbReference type="InterPro" id="IPR006068">
    <property type="entry name" value="ATPase_P-typ_cation-transptr_C"/>
</dbReference>
<dbReference type="EC" id="7.2.2.10" evidence="2"/>
<evidence type="ECO:0000256" key="15">
    <source>
        <dbReference type="ARBA" id="ARBA00048694"/>
    </source>
</evidence>
<accession>A0A388JSP3</accession>
<feature type="region of interest" description="Disordered" evidence="16">
    <location>
        <begin position="1"/>
        <end position="84"/>
    </location>
</feature>
<feature type="transmembrane region" description="Helical" evidence="17">
    <location>
        <begin position="1243"/>
        <end position="1267"/>
    </location>
</feature>
<keyword evidence="3" id="KW-0813">Transport</keyword>
<keyword evidence="10" id="KW-0460">Magnesium</keyword>
<dbReference type="Pfam" id="PF13246">
    <property type="entry name" value="Cation_ATPase"/>
    <property type="match status" value="1"/>
</dbReference>
<reference evidence="21 22" key="1">
    <citation type="journal article" date="2018" name="Cell">
        <title>The Chara Genome: Secondary Complexity and Implications for Plant Terrestrialization.</title>
        <authorList>
            <person name="Nishiyama T."/>
            <person name="Sakayama H."/>
            <person name="Vries J.D."/>
            <person name="Buschmann H."/>
            <person name="Saint-Marcoux D."/>
            <person name="Ullrich K.K."/>
            <person name="Haas F.B."/>
            <person name="Vanderstraeten L."/>
            <person name="Becker D."/>
            <person name="Lang D."/>
            <person name="Vosolsobe S."/>
            <person name="Rombauts S."/>
            <person name="Wilhelmsson P.K.I."/>
            <person name="Janitza P."/>
            <person name="Kern R."/>
            <person name="Heyl A."/>
            <person name="Rumpler F."/>
            <person name="Villalobos L.I.A.C."/>
            <person name="Clay J.M."/>
            <person name="Skokan R."/>
            <person name="Toyoda A."/>
            <person name="Suzuki Y."/>
            <person name="Kagoshima H."/>
            <person name="Schijlen E."/>
            <person name="Tajeshwar N."/>
            <person name="Catarino B."/>
            <person name="Hetherington A.J."/>
            <person name="Saltykova A."/>
            <person name="Bonnot C."/>
            <person name="Breuninger H."/>
            <person name="Symeonidi A."/>
            <person name="Radhakrishnan G.V."/>
            <person name="Van Nieuwerburgh F."/>
            <person name="Deforce D."/>
            <person name="Chang C."/>
            <person name="Karol K.G."/>
            <person name="Hedrich R."/>
            <person name="Ulvskov P."/>
            <person name="Glockner G."/>
            <person name="Delwiche C.F."/>
            <person name="Petrasek J."/>
            <person name="Van de Peer Y."/>
            <person name="Friml J."/>
            <person name="Beilby M."/>
            <person name="Dolan L."/>
            <person name="Kohara Y."/>
            <person name="Sugano S."/>
            <person name="Fujiyama A."/>
            <person name="Delaux P.-M."/>
            <person name="Quint M."/>
            <person name="TheiBen G."/>
            <person name="Hagemann M."/>
            <person name="Harholt J."/>
            <person name="Dunand C."/>
            <person name="Zachgo S."/>
            <person name="Langdale J."/>
            <person name="Maumus F."/>
            <person name="Straeten D.V.D."/>
            <person name="Gould S.B."/>
            <person name="Rensing S.A."/>
        </authorList>
    </citation>
    <scope>NUCLEOTIDE SEQUENCE [LARGE SCALE GENOMIC DNA]</scope>
    <source>
        <strain evidence="21 22">S276</strain>
    </source>
</reference>
<dbReference type="PRINTS" id="PR00119">
    <property type="entry name" value="CATATPASE"/>
</dbReference>
<evidence type="ECO:0000256" key="16">
    <source>
        <dbReference type="SAM" id="MobiDB-lite"/>
    </source>
</evidence>
<dbReference type="InterPro" id="IPR036412">
    <property type="entry name" value="HAD-like_sf"/>
</dbReference>
<dbReference type="Pfam" id="PF08282">
    <property type="entry name" value="Hydrolase_3"/>
    <property type="match status" value="1"/>
</dbReference>
<keyword evidence="11" id="KW-1278">Translocase</keyword>
<keyword evidence="5 17" id="KW-0812">Transmembrane</keyword>
<feature type="transmembrane region" description="Helical" evidence="17">
    <location>
        <begin position="338"/>
        <end position="357"/>
    </location>
</feature>
<dbReference type="PROSITE" id="PS00154">
    <property type="entry name" value="ATPASE_E1_E2"/>
    <property type="match status" value="1"/>
</dbReference>
<feature type="domain" description="P-type ATPase A" evidence="18">
    <location>
        <begin position="374"/>
        <end position="473"/>
    </location>
</feature>
<dbReference type="Pfam" id="PF00690">
    <property type="entry name" value="Cation_ATPase_N"/>
    <property type="match status" value="1"/>
</dbReference>
<gene>
    <name evidence="21" type="primary">ACA11b</name>
    <name evidence="21" type="ORF">CBR_g15962</name>
</gene>
<dbReference type="SFLD" id="SFLDF00027">
    <property type="entry name" value="p-type_atpase"/>
    <property type="match status" value="1"/>
</dbReference>
<dbReference type="STRING" id="69332.A0A388JSP3"/>
<organism evidence="21 22">
    <name type="scientific">Chara braunii</name>
    <name type="common">Braun's stonewort</name>
    <dbReference type="NCBI Taxonomy" id="69332"/>
    <lineage>
        <taxon>Eukaryota</taxon>
        <taxon>Viridiplantae</taxon>
        <taxon>Streptophyta</taxon>
        <taxon>Charophyceae</taxon>
        <taxon>Charales</taxon>
        <taxon>Characeae</taxon>
        <taxon>Chara</taxon>
    </lineage>
</organism>
<evidence type="ECO:0000256" key="10">
    <source>
        <dbReference type="ARBA" id="ARBA00022842"/>
    </source>
</evidence>
<dbReference type="Gene3D" id="3.40.1110.10">
    <property type="entry name" value="Calcium-transporting ATPase, cytoplasmic domain N"/>
    <property type="match status" value="1"/>
</dbReference>
<feature type="domain" description="Cation-transporting P-type ATPase C-terminal" evidence="19">
    <location>
        <begin position="1129"/>
        <end position="1307"/>
    </location>
</feature>
<dbReference type="SFLD" id="SFLDG00002">
    <property type="entry name" value="C1.7:_P-type_atpase_like"/>
    <property type="match status" value="1"/>
</dbReference>
<evidence type="ECO:0000313" key="21">
    <source>
        <dbReference type="EMBL" id="GBG60839.1"/>
    </source>
</evidence>
<keyword evidence="12 17" id="KW-1133">Transmembrane helix</keyword>
<dbReference type="Pfam" id="PF00689">
    <property type="entry name" value="Cation_ATPase_C"/>
    <property type="match status" value="1"/>
</dbReference>
<keyword evidence="7" id="KW-0547">Nucleotide-binding</keyword>
<dbReference type="Proteomes" id="UP000265515">
    <property type="component" value="Unassembled WGS sequence"/>
</dbReference>
<keyword evidence="9" id="KW-0067">ATP-binding</keyword>
<dbReference type="GO" id="GO:0005524">
    <property type="term" value="F:ATP binding"/>
    <property type="evidence" value="ECO:0007669"/>
    <property type="project" value="UniProtKB-KW"/>
</dbReference>
<dbReference type="Gene3D" id="2.70.150.10">
    <property type="entry name" value="Calcium-transporting ATPase, cytoplasmic transduction domain A"/>
    <property type="match status" value="1"/>
</dbReference>
<dbReference type="Pfam" id="PF00122">
    <property type="entry name" value="E1-E2_ATPase"/>
    <property type="match status" value="1"/>
</dbReference>
<dbReference type="NCBIfam" id="TIGR01494">
    <property type="entry name" value="ATPase_P-type"/>
    <property type="match status" value="2"/>
</dbReference>
<dbReference type="GO" id="GO:0005388">
    <property type="term" value="F:P-type calcium transporter activity"/>
    <property type="evidence" value="ECO:0007669"/>
    <property type="project" value="UniProtKB-EC"/>
</dbReference>
<proteinExistence type="predicted"/>
<evidence type="ECO:0000256" key="2">
    <source>
        <dbReference type="ARBA" id="ARBA00012790"/>
    </source>
</evidence>
<feature type="compositionally biased region" description="Pro residues" evidence="16">
    <location>
        <begin position="72"/>
        <end position="81"/>
    </location>
</feature>
<dbReference type="FunFam" id="1.20.1110.10:FF:000039">
    <property type="entry name" value="Calcium-transporting ATPase"/>
    <property type="match status" value="1"/>
</dbReference>
<dbReference type="OrthoDB" id="3352408at2759"/>
<evidence type="ECO:0000256" key="17">
    <source>
        <dbReference type="SAM" id="Phobius"/>
    </source>
</evidence>
<keyword evidence="4" id="KW-0109">Calcium transport</keyword>
<evidence type="ECO:0000313" key="22">
    <source>
        <dbReference type="Proteomes" id="UP000265515"/>
    </source>
</evidence>
<dbReference type="GO" id="GO:0046872">
    <property type="term" value="F:metal ion binding"/>
    <property type="evidence" value="ECO:0007669"/>
    <property type="project" value="UniProtKB-KW"/>
</dbReference>
<keyword evidence="8" id="KW-0106">Calcium</keyword>
<dbReference type="Gene3D" id="1.20.1110.10">
    <property type="entry name" value="Calcium-transporting ATPase, transmembrane domain"/>
    <property type="match status" value="2"/>
</dbReference>
<comment type="catalytic activity">
    <reaction evidence="15">
        <text>Ca(2+)(in) + ATP + H2O = Ca(2+)(out) + ADP + phosphate + H(+)</text>
        <dbReference type="Rhea" id="RHEA:18105"/>
        <dbReference type="ChEBI" id="CHEBI:15377"/>
        <dbReference type="ChEBI" id="CHEBI:15378"/>
        <dbReference type="ChEBI" id="CHEBI:29108"/>
        <dbReference type="ChEBI" id="CHEBI:30616"/>
        <dbReference type="ChEBI" id="CHEBI:43474"/>
        <dbReference type="ChEBI" id="CHEBI:456216"/>
        <dbReference type="EC" id="7.2.2.10"/>
    </reaction>
</comment>
<dbReference type="SUPFAM" id="SSF81660">
    <property type="entry name" value="Metal cation-transporting ATPase, ATP-binding domain N"/>
    <property type="match status" value="1"/>
</dbReference>
<evidence type="ECO:0000259" key="19">
    <source>
        <dbReference type="Pfam" id="PF00689"/>
    </source>
</evidence>
<feature type="region of interest" description="Disordered" evidence="16">
    <location>
        <begin position="705"/>
        <end position="728"/>
    </location>
</feature>
<comment type="subcellular location">
    <subcellularLocation>
        <location evidence="1">Membrane</location>
        <topology evidence="1">Multi-pass membrane protein</topology>
    </subcellularLocation>
</comment>
<evidence type="ECO:0000256" key="5">
    <source>
        <dbReference type="ARBA" id="ARBA00022692"/>
    </source>
</evidence>
<dbReference type="Gramene" id="GBG60839">
    <property type="protein sequence ID" value="GBG60839"/>
    <property type="gene ID" value="CBR_g15962"/>
</dbReference>
<evidence type="ECO:0000256" key="3">
    <source>
        <dbReference type="ARBA" id="ARBA00022448"/>
    </source>
</evidence>
<evidence type="ECO:0000256" key="14">
    <source>
        <dbReference type="ARBA" id="ARBA00023136"/>
    </source>
</evidence>
<dbReference type="PANTHER" id="PTHR24093">
    <property type="entry name" value="CATION TRANSPORTING ATPASE"/>
    <property type="match status" value="1"/>
</dbReference>
<keyword evidence="22" id="KW-1185">Reference proteome</keyword>
<dbReference type="SUPFAM" id="SSF56784">
    <property type="entry name" value="HAD-like"/>
    <property type="match status" value="1"/>
</dbReference>
<dbReference type="InterPro" id="IPR059000">
    <property type="entry name" value="ATPase_P-type_domA"/>
</dbReference>
<dbReference type="SFLD" id="SFLDS00003">
    <property type="entry name" value="Haloacid_Dehalogenase"/>
    <property type="match status" value="1"/>
</dbReference>
<keyword evidence="14 17" id="KW-0472">Membrane</keyword>
<evidence type="ECO:0000256" key="7">
    <source>
        <dbReference type="ARBA" id="ARBA00022741"/>
    </source>
</evidence>
<evidence type="ECO:0000256" key="6">
    <source>
        <dbReference type="ARBA" id="ARBA00022723"/>
    </source>
</evidence>
<feature type="transmembrane region" description="Helical" evidence="17">
    <location>
        <begin position="501"/>
        <end position="522"/>
    </location>
</feature>
<feature type="transmembrane region" description="Helical" evidence="17">
    <location>
        <begin position="542"/>
        <end position="574"/>
    </location>
</feature>
<evidence type="ECO:0000256" key="11">
    <source>
        <dbReference type="ARBA" id="ARBA00022967"/>
    </source>
</evidence>
<sequence length="1354" mass="144090">MPSRIVGRGREEGFVGNDVDTSPYYGNYGGRDEQRGPDDAALSFVYPPDQIRMDADETNSNHHHQQHLHAPSPAPPPPPPRYSQYVRQASMERGGWLHEGGGGGENGIVGNGGGYGGASARDGHGNGVGMEVGGEGVRRGRGRGLAPAGDEEGKEAEWGASAAAGNGAGKYLAHAAGKSSGRGGGGGGAGGMGAEFGVSAESLAAMMKGRDAEALRLFGGVDGLFVSLQVNPGIGIVTSGGGVSGMISVSGSGSASGGLSAKASAPGAAAASEAAAAGGGEIARRRRAFGDNSFVSPPPKSYLAFVFQALQDMAMVILSICAVVSFVVGFMTEGTDGLYDGIGILVSIVLVVAVSSASDFHQSRQFRALSSEKQKKAVVLRRDGLVRKWLNCDIVVGDVVLLNAGDEVPADGLLISSNPLTMDESAMTGESKAITKNSASPFLISGTKILEGGGVMLVVAVGMNTENGKLMAHASSGCKLNEGSEDTGEEDEETTPLKQRLGGFAVMIGKLGLLVAVLVFVINLTRFLMTVGFSNWGMTETLYILELFSICVTIVVVAVPEGLPLALTLTLAYAMTRMVRDKSFARHLEACETMGLVTVICSDKTGTLTTNSMEVVESCVGFGDRRKRAGFDQQQPDCNKLRGISEASPTGVVDQRHLSRVCSVDRCHAAAVEMKSGIMTPLLEGLVLNNCSSGVVLRGGLRQDDGVSKSEAAGRPANGVIGNHQSNGGNGVVSDNYVNKQLPRLSRDMSLSFTAYDSGLGNVLSMRNPTEWAIYKYGLSLARDQLGDIQHIQRCSQILKVEPFSSTHKRMGVLTTRPNGTLRAHWKGAPEVILTMCDKVADANGVCRPLDGSTKADLKSLVNSMASRSLRTLCLAYCDVADPRGDQLDANQEWGEEDAAPPVFTTNGFTNGHSEHPTPPRTVPTCGLTLIALLGLHDPPREGVKDAVELCKKAGIRLCMLTGDSMATARAIANQCGILDSCPEQGAKGSHSNLCACYDYVIEGSEFHRRTDVATKLQVMARSTPSHKLELVEHLQRMGEVVAVTGDGTNDGPALRAADIGLAMGNGTEVAKESADVIILDDDFRTIVKVVQWGRSVYVNIQKFVQFQLTVNIVALALNFESAVSSGTTPLTAVQLLWVNLIMDTLGALALATEQPTPELMEKRPVERGSSLVNYAMWRNIIGQAVYQLLILLIIQFKGKEILTKLNVIDGPVAKWELETVMFNTFVFCQVFNEINSRQIEKLWVFSGILKNYIFMGIMIVTVFFQYLMVEKLCKFASTIPLSMKEWAFSVVVGSTTLILGVLLKFIPVPSDEVQTHTQVSSPWKAFSWFQKKASSGNDNDIDDAYRPLAHQAV</sequence>
<dbReference type="GO" id="GO:0016887">
    <property type="term" value="F:ATP hydrolysis activity"/>
    <property type="evidence" value="ECO:0007669"/>
    <property type="project" value="InterPro"/>
</dbReference>
<evidence type="ECO:0000259" key="20">
    <source>
        <dbReference type="Pfam" id="PF00690"/>
    </source>
</evidence>
<evidence type="ECO:0000256" key="13">
    <source>
        <dbReference type="ARBA" id="ARBA00023065"/>
    </source>
</evidence>
<dbReference type="GO" id="GO:0005886">
    <property type="term" value="C:plasma membrane"/>
    <property type="evidence" value="ECO:0007669"/>
    <property type="project" value="TreeGrafter"/>
</dbReference>
<dbReference type="SUPFAM" id="SSF81653">
    <property type="entry name" value="Calcium ATPase, transduction domain A"/>
    <property type="match status" value="1"/>
</dbReference>
<evidence type="ECO:0000259" key="18">
    <source>
        <dbReference type="Pfam" id="PF00122"/>
    </source>
</evidence>
<dbReference type="PANTHER" id="PTHR24093:SF462">
    <property type="entry name" value="CALCIUM-TRANSPORTING ATPASE 11, PLASMA MEMBRANE-TYPE-RELATED"/>
    <property type="match status" value="1"/>
</dbReference>
<feature type="region of interest" description="Disordered" evidence="16">
    <location>
        <begin position="132"/>
        <end position="157"/>
    </location>
</feature>
<evidence type="ECO:0000256" key="8">
    <source>
        <dbReference type="ARBA" id="ARBA00022837"/>
    </source>
</evidence>
<name>A0A388JSP3_CHABU</name>
<dbReference type="InterPro" id="IPR008250">
    <property type="entry name" value="ATPase_P-typ_transduc_dom_A_sf"/>
</dbReference>
<dbReference type="InterPro" id="IPR004014">
    <property type="entry name" value="ATPase_P-typ_cation-transptr_N"/>
</dbReference>
<keyword evidence="6" id="KW-0479">Metal-binding</keyword>
<dbReference type="InterPro" id="IPR023299">
    <property type="entry name" value="ATPase_P-typ_cyto_dom_N"/>
</dbReference>
<keyword evidence="13" id="KW-0406">Ion transport</keyword>
<evidence type="ECO:0000256" key="1">
    <source>
        <dbReference type="ARBA" id="ARBA00004141"/>
    </source>
</evidence>
<dbReference type="SUPFAM" id="SSF81665">
    <property type="entry name" value="Calcium ATPase, transmembrane domain M"/>
    <property type="match status" value="1"/>
</dbReference>
<evidence type="ECO:0000256" key="4">
    <source>
        <dbReference type="ARBA" id="ARBA00022568"/>
    </source>
</evidence>
<feature type="transmembrane region" description="Helical" evidence="17">
    <location>
        <begin position="313"/>
        <end position="332"/>
    </location>
</feature>
<evidence type="ECO:0000256" key="12">
    <source>
        <dbReference type="ARBA" id="ARBA00022989"/>
    </source>
</evidence>
<dbReference type="OMA" id="GIMWRNI"/>
<dbReference type="InterPro" id="IPR023298">
    <property type="entry name" value="ATPase_P-typ_TM_dom_sf"/>
</dbReference>
<feature type="transmembrane region" description="Helical" evidence="17">
    <location>
        <begin position="1172"/>
        <end position="1195"/>
    </location>
</feature>
<dbReference type="PRINTS" id="PR00121">
    <property type="entry name" value="NAKATPASE"/>
</dbReference>
<comment type="caution">
    <text evidence="21">The sequence shown here is derived from an EMBL/GenBank/DDBJ whole genome shotgun (WGS) entry which is preliminary data.</text>
</comment>
<feature type="transmembrane region" description="Helical" evidence="17">
    <location>
        <begin position="1287"/>
        <end position="1307"/>
    </location>
</feature>
<feature type="domain" description="Cation-transporting P-type ATPase N-terminal" evidence="20">
    <location>
        <begin position="281"/>
        <end position="325"/>
    </location>
</feature>
<dbReference type="InterPro" id="IPR018303">
    <property type="entry name" value="ATPase_P-typ_P_site"/>
</dbReference>
<protein>
    <recommendedName>
        <fullName evidence="2">P-type Ca(2+) transporter</fullName>
        <ecNumber evidence="2">7.2.2.10</ecNumber>
    </recommendedName>
</protein>
<dbReference type="InterPro" id="IPR044492">
    <property type="entry name" value="P_typ_ATPase_HD_dom"/>
</dbReference>
<dbReference type="EMBL" id="BFEA01000015">
    <property type="protein sequence ID" value="GBG60839.1"/>
    <property type="molecule type" value="Genomic_DNA"/>
</dbReference>
<evidence type="ECO:0000256" key="9">
    <source>
        <dbReference type="ARBA" id="ARBA00022840"/>
    </source>
</evidence>
<dbReference type="InterPro" id="IPR001757">
    <property type="entry name" value="P_typ_ATPase"/>
</dbReference>